<accession>A0A8H7DAI3</accession>
<keyword evidence="2" id="KW-1185">Reference proteome</keyword>
<dbReference type="OrthoDB" id="2835096at2759"/>
<organism evidence="1 2">
    <name type="scientific">Mycena venus</name>
    <dbReference type="NCBI Taxonomy" id="2733690"/>
    <lineage>
        <taxon>Eukaryota</taxon>
        <taxon>Fungi</taxon>
        <taxon>Dikarya</taxon>
        <taxon>Basidiomycota</taxon>
        <taxon>Agaricomycotina</taxon>
        <taxon>Agaricomycetes</taxon>
        <taxon>Agaricomycetidae</taxon>
        <taxon>Agaricales</taxon>
        <taxon>Marasmiineae</taxon>
        <taxon>Mycenaceae</taxon>
        <taxon>Mycena</taxon>
    </lineage>
</organism>
<gene>
    <name evidence="1" type="ORF">MVEN_00335600</name>
</gene>
<dbReference type="Gene3D" id="3.80.10.10">
    <property type="entry name" value="Ribonuclease Inhibitor"/>
    <property type="match status" value="1"/>
</dbReference>
<dbReference type="EMBL" id="JACAZI010000003">
    <property type="protein sequence ID" value="KAF7364661.1"/>
    <property type="molecule type" value="Genomic_DNA"/>
</dbReference>
<proteinExistence type="predicted"/>
<reference evidence="1" key="1">
    <citation type="submission" date="2020-05" db="EMBL/GenBank/DDBJ databases">
        <title>Mycena genomes resolve the evolution of fungal bioluminescence.</title>
        <authorList>
            <person name="Tsai I.J."/>
        </authorList>
    </citation>
    <scope>NUCLEOTIDE SEQUENCE</scope>
    <source>
        <strain evidence="1">CCC161011</strain>
    </source>
</reference>
<comment type="caution">
    <text evidence="1">The sequence shown here is derived from an EMBL/GenBank/DDBJ whole genome shotgun (WGS) entry which is preliminary data.</text>
</comment>
<dbReference type="AlphaFoldDB" id="A0A8H7DAI3"/>
<evidence type="ECO:0000313" key="2">
    <source>
        <dbReference type="Proteomes" id="UP000620124"/>
    </source>
</evidence>
<protein>
    <submittedName>
        <fullName evidence="1">F-box domain-containing protein</fullName>
    </submittedName>
</protein>
<sequence>MAQTPLASLPAVSSPPDLIHLLQSNDPPQESQIPLIRDIISDDKNRIILMDAEIISLETQIHNLNANLAQSLQKRNDAAVHAHQHRSILSPIRRVPPELIREIFELLHDVKAGTRPPWYFGHISRSWRHTALSFKQLWSFIVVGSPPSAKSEALVASIEAQLQRSAHVPLDIYFPDVRGEMDSRVLDLVLPHCNRWRSLCLDRRTRLHEYNVVLDWLRPVEGHLDQLVKLETRHYGITIPDIFSTTPRLREVVLTNNRLDESSSSIVIPWQRITHYRGTFSSERQLQTLTVAPRLVECTLGFRGALDLVPPITATLPNLRRLSLDMHTAVQNITAPVLEDLILFSSTRRELSWILPFLPPCSSTLRRLALRQSTICLELIPVLRALPLLAHLVLEYDSGSNAAQTDFFTALSTTDATSDSFVCPNLTSFVYGYRFRGRSSEVAFFAMAASRFRPNSNGYRPLLCLRLYAARYTPDDIQIKLLQDQGFDAAFLDEREAQLLSDNMFVF</sequence>
<dbReference type="SUPFAM" id="SSF52047">
    <property type="entry name" value="RNI-like"/>
    <property type="match status" value="1"/>
</dbReference>
<name>A0A8H7DAI3_9AGAR</name>
<dbReference type="InterPro" id="IPR032675">
    <property type="entry name" value="LRR_dom_sf"/>
</dbReference>
<evidence type="ECO:0000313" key="1">
    <source>
        <dbReference type="EMBL" id="KAF7364661.1"/>
    </source>
</evidence>
<dbReference type="Proteomes" id="UP000620124">
    <property type="component" value="Unassembled WGS sequence"/>
</dbReference>